<feature type="compositionally biased region" description="Pro residues" evidence="1">
    <location>
        <begin position="335"/>
        <end position="345"/>
    </location>
</feature>
<feature type="transmembrane region" description="Helical" evidence="2">
    <location>
        <begin position="238"/>
        <end position="262"/>
    </location>
</feature>
<protein>
    <recommendedName>
        <fullName evidence="5">Integral membrane protein</fullName>
    </recommendedName>
</protein>
<organism evidence="3 4">
    <name type="scientific">Aspergillus felis</name>
    <dbReference type="NCBI Taxonomy" id="1287682"/>
    <lineage>
        <taxon>Eukaryota</taxon>
        <taxon>Fungi</taxon>
        <taxon>Dikarya</taxon>
        <taxon>Ascomycota</taxon>
        <taxon>Pezizomycotina</taxon>
        <taxon>Eurotiomycetes</taxon>
        <taxon>Eurotiomycetidae</taxon>
        <taxon>Eurotiales</taxon>
        <taxon>Aspergillaceae</taxon>
        <taxon>Aspergillus</taxon>
        <taxon>Aspergillus subgen. Fumigati</taxon>
    </lineage>
</organism>
<dbReference type="AlphaFoldDB" id="A0A8H6PXE2"/>
<keyword evidence="2" id="KW-0472">Membrane</keyword>
<dbReference type="EMBL" id="JACBAE010001348">
    <property type="protein sequence ID" value="KAF7162960.1"/>
    <property type="molecule type" value="Genomic_DNA"/>
</dbReference>
<accession>A0A8H6PXE2</accession>
<feature type="transmembrane region" description="Helical" evidence="2">
    <location>
        <begin position="81"/>
        <end position="102"/>
    </location>
</feature>
<dbReference type="Proteomes" id="UP000654922">
    <property type="component" value="Unassembled WGS sequence"/>
</dbReference>
<feature type="compositionally biased region" description="Polar residues" evidence="1">
    <location>
        <begin position="350"/>
        <end position="388"/>
    </location>
</feature>
<sequence length="417" mass="46510">MLLPRKSRGGYSSGGFSYSSSDNSPWNEDVTFSMNSLYLRKPYFIAQLVFEFLTLGVLFLFLFGCFFIRQPKALPKTLPKNGLVFGILSYILAELLTIPYMFFYICEVTVKQSYVVMLMLQTIFWLLALFLMFYVLYQVIQAYLNRIGNGGKTFLPVSIVHWVLLGVLGILMVVNAAMYIALLVMEVNGNSQWQIIGHYNRIAEARIIVSWLMSLEVLVWTIFIIAKSRFSSKTGSVTLALAGFFLFVLCLEDLIVTIMYNFEGKKTPPYLNLATSIVSFFCTIGIYFGLIFCCIQWCKASKIYSQEHAQPAHHAQPPPPPPPGPYAPMSSYQPYQPPSPQPPSHPAHSGYSSPTSGGLSPVNGYSNPVNGYSNPVNGYSEPVNSNGHFSPAELQGASDAGSHELPPNQQYQHHPHA</sequence>
<feature type="transmembrane region" description="Helical" evidence="2">
    <location>
        <begin position="44"/>
        <end position="69"/>
    </location>
</feature>
<feature type="compositionally biased region" description="Pro residues" evidence="1">
    <location>
        <begin position="316"/>
        <end position="326"/>
    </location>
</feature>
<comment type="caution">
    <text evidence="3">The sequence shown here is derived from an EMBL/GenBank/DDBJ whole genome shotgun (WGS) entry which is preliminary data.</text>
</comment>
<feature type="region of interest" description="Disordered" evidence="1">
    <location>
        <begin position="1"/>
        <end position="22"/>
    </location>
</feature>
<feature type="compositionally biased region" description="Polar residues" evidence="1">
    <location>
        <begin position="407"/>
        <end position="417"/>
    </location>
</feature>
<feature type="transmembrane region" description="Helical" evidence="2">
    <location>
        <begin position="205"/>
        <end position="226"/>
    </location>
</feature>
<gene>
    <name evidence="3" type="ORF">CNMCM5623_008025</name>
</gene>
<keyword evidence="2" id="KW-0812">Transmembrane</keyword>
<feature type="transmembrane region" description="Helical" evidence="2">
    <location>
        <begin position="274"/>
        <end position="295"/>
    </location>
</feature>
<feature type="region of interest" description="Disordered" evidence="1">
    <location>
        <begin position="310"/>
        <end position="417"/>
    </location>
</feature>
<evidence type="ECO:0000313" key="4">
    <source>
        <dbReference type="Proteomes" id="UP000654922"/>
    </source>
</evidence>
<evidence type="ECO:0008006" key="5">
    <source>
        <dbReference type="Google" id="ProtNLM"/>
    </source>
</evidence>
<dbReference type="OrthoDB" id="4504921at2759"/>
<evidence type="ECO:0000256" key="1">
    <source>
        <dbReference type="SAM" id="MobiDB-lite"/>
    </source>
</evidence>
<evidence type="ECO:0000256" key="2">
    <source>
        <dbReference type="SAM" id="Phobius"/>
    </source>
</evidence>
<proteinExistence type="predicted"/>
<feature type="transmembrane region" description="Helical" evidence="2">
    <location>
        <begin position="158"/>
        <end position="185"/>
    </location>
</feature>
<reference evidence="3" key="1">
    <citation type="submission" date="2020-06" db="EMBL/GenBank/DDBJ databases">
        <title>Draft genome sequences of strains closely related to Aspergillus parafelis and Aspergillus hiratsukae.</title>
        <authorList>
            <person name="Dos Santos R.A.C."/>
            <person name="Rivero-Menendez O."/>
            <person name="Steenwyk J.L."/>
            <person name="Mead M.E."/>
            <person name="Goldman G.H."/>
            <person name="Alastruey-Izquierdo A."/>
            <person name="Rokas A."/>
        </authorList>
    </citation>
    <scope>NUCLEOTIDE SEQUENCE</scope>
    <source>
        <strain evidence="3">CNM-CM5623</strain>
    </source>
</reference>
<feature type="transmembrane region" description="Helical" evidence="2">
    <location>
        <begin position="114"/>
        <end position="137"/>
    </location>
</feature>
<keyword evidence="2" id="KW-1133">Transmembrane helix</keyword>
<evidence type="ECO:0000313" key="3">
    <source>
        <dbReference type="EMBL" id="KAF7162960.1"/>
    </source>
</evidence>
<name>A0A8H6PXE2_9EURO</name>